<protein>
    <recommendedName>
        <fullName evidence="3">DUF3293 domain-containing protein</fullName>
    </recommendedName>
</protein>
<dbReference type="InterPro" id="IPR021710">
    <property type="entry name" value="DUF3293"/>
</dbReference>
<dbReference type="Proteomes" id="UP000019276">
    <property type="component" value="Unassembled WGS sequence"/>
</dbReference>
<evidence type="ECO:0000313" key="2">
    <source>
        <dbReference type="Proteomes" id="UP000019276"/>
    </source>
</evidence>
<dbReference type="Pfam" id="PF11697">
    <property type="entry name" value="DUF3293"/>
    <property type="match status" value="1"/>
</dbReference>
<proteinExistence type="predicted"/>
<dbReference type="RefSeq" id="WP_035014517.1">
    <property type="nucleotide sequence ID" value="NZ_ARZY01000016.1"/>
</dbReference>
<organism evidence="1 2">
    <name type="scientific">Catenovulum agarivorans DS-2</name>
    <dbReference type="NCBI Taxonomy" id="1328313"/>
    <lineage>
        <taxon>Bacteria</taxon>
        <taxon>Pseudomonadati</taxon>
        <taxon>Pseudomonadota</taxon>
        <taxon>Gammaproteobacteria</taxon>
        <taxon>Alteromonadales</taxon>
        <taxon>Alteromonadaceae</taxon>
        <taxon>Catenovulum</taxon>
    </lineage>
</organism>
<keyword evidence="2" id="KW-1185">Reference proteome</keyword>
<comment type="caution">
    <text evidence="1">The sequence shown here is derived from an EMBL/GenBank/DDBJ whole genome shotgun (WGS) entry which is preliminary data.</text>
</comment>
<reference evidence="1 2" key="1">
    <citation type="journal article" date="2014" name="Genome Announc.">
        <title>Draft Genome Sequence of the Agar-Degrading Bacterium Catenovulum sp. Strain DS-2, Isolated from Intestines of Haliotis diversicolor.</title>
        <authorList>
            <person name="Shan D."/>
            <person name="Li X."/>
            <person name="Gu Z."/>
            <person name="Wei G."/>
            <person name="Gao Z."/>
            <person name="Shao Z."/>
        </authorList>
    </citation>
    <scope>NUCLEOTIDE SEQUENCE [LARGE SCALE GENOMIC DNA]</scope>
    <source>
        <strain evidence="1 2">DS-2</strain>
    </source>
</reference>
<dbReference type="OrthoDB" id="5604578at2"/>
<evidence type="ECO:0008006" key="3">
    <source>
        <dbReference type="Google" id="ProtNLM"/>
    </source>
</evidence>
<dbReference type="AlphaFoldDB" id="W7QDM8"/>
<dbReference type="EMBL" id="ARZY01000016">
    <property type="protein sequence ID" value="EWH10021.1"/>
    <property type="molecule type" value="Genomic_DNA"/>
</dbReference>
<name>W7QDM8_9ALTE</name>
<sequence length="142" mass="15907">MESLWQVYKSVYFELSQPLSAQLDFAIVTAHNPLGQICSAGQNATLDRLLQAEIVALSVPYRSLVGCDLQKSHMEKSWAVAVDKAVAIQLAKNYQQNALYWVSCDQLYLVPAMIGDGYRQELVGRFSDRVVSNYDFEQLAAI</sequence>
<gene>
    <name evidence="1" type="ORF">DS2_09522</name>
</gene>
<dbReference type="PATRIC" id="fig|1328313.3.peg.1949"/>
<accession>W7QDM8</accession>
<evidence type="ECO:0000313" key="1">
    <source>
        <dbReference type="EMBL" id="EWH10021.1"/>
    </source>
</evidence>
<dbReference type="eggNOG" id="ENOG5032WKV">
    <property type="taxonomic scope" value="Bacteria"/>
</dbReference>